<keyword evidence="1" id="KW-0479">Metal-binding</keyword>
<evidence type="ECO:0000256" key="3">
    <source>
        <dbReference type="SAM" id="SignalP"/>
    </source>
</evidence>
<keyword evidence="3" id="KW-0732">Signal</keyword>
<reference evidence="5 6" key="1">
    <citation type="submission" date="2016-10" db="EMBL/GenBank/DDBJ databases">
        <authorList>
            <person name="de Groot N.N."/>
        </authorList>
    </citation>
    <scope>NUCLEOTIDE SEQUENCE [LARGE SCALE GENOMIC DNA]</scope>
    <source>
        <strain evidence="5 6">DSM 23042</strain>
    </source>
</reference>
<feature type="chain" id="PRO_5011772406" evidence="3">
    <location>
        <begin position="23"/>
        <end position="170"/>
    </location>
</feature>
<dbReference type="InterPro" id="IPR050845">
    <property type="entry name" value="Cu-binding_ET"/>
</dbReference>
<accession>A0A1H9TA83</accession>
<evidence type="ECO:0000259" key="4">
    <source>
        <dbReference type="Pfam" id="PF00127"/>
    </source>
</evidence>
<dbReference type="EMBL" id="FOGU01000004">
    <property type="protein sequence ID" value="SER93947.1"/>
    <property type="molecule type" value="Genomic_DNA"/>
</dbReference>
<gene>
    <name evidence="5" type="ORF">SAMN04490244_10446</name>
</gene>
<dbReference type="PANTHER" id="PTHR38439:SF3">
    <property type="entry name" value="COPPER-RESISTANT CUPROPROTEIN COPI"/>
    <property type="match status" value="1"/>
</dbReference>
<feature type="signal peptide" evidence="3">
    <location>
        <begin position="1"/>
        <end position="22"/>
    </location>
</feature>
<organism evidence="5 6">
    <name type="scientific">Tranquillimonas rosea</name>
    <dbReference type="NCBI Taxonomy" id="641238"/>
    <lineage>
        <taxon>Bacteria</taxon>
        <taxon>Pseudomonadati</taxon>
        <taxon>Pseudomonadota</taxon>
        <taxon>Alphaproteobacteria</taxon>
        <taxon>Rhodobacterales</taxon>
        <taxon>Roseobacteraceae</taxon>
        <taxon>Tranquillimonas</taxon>
    </lineage>
</organism>
<proteinExistence type="predicted"/>
<keyword evidence="6" id="KW-1185">Reference proteome</keyword>
<dbReference type="OrthoDB" id="9816061at2"/>
<dbReference type="Proteomes" id="UP000198885">
    <property type="component" value="Unassembled WGS sequence"/>
</dbReference>
<evidence type="ECO:0000256" key="1">
    <source>
        <dbReference type="ARBA" id="ARBA00022723"/>
    </source>
</evidence>
<feature type="domain" description="Blue (type 1) copper" evidence="4">
    <location>
        <begin position="43"/>
        <end position="163"/>
    </location>
</feature>
<sequence length="170" mass="18381">MIKTLLTGTALAASLTASLAVAGPGHGDGIGEPGDAAQVDRTITIEMDEMNYSPETVEVAPGETIRFEVVNVGRAVHEFNIGTSETWNGHRDEMQTMMREGMMTVRSINHDRMREAGMMHDDANSVLLEPGDTDEVIWTFSEGGEIGFACNVPGHRNAGMVGDFRMSHDS</sequence>
<dbReference type="GO" id="GO:0005507">
    <property type="term" value="F:copper ion binding"/>
    <property type="evidence" value="ECO:0007669"/>
    <property type="project" value="InterPro"/>
</dbReference>
<evidence type="ECO:0000313" key="5">
    <source>
        <dbReference type="EMBL" id="SER93947.1"/>
    </source>
</evidence>
<dbReference type="Pfam" id="PF00127">
    <property type="entry name" value="Copper-bind"/>
    <property type="match status" value="1"/>
</dbReference>
<protein>
    <submittedName>
        <fullName evidence="5">Uncharacterized copper-binding protein, cupredoxin-like subfamily</fullName>
    </submittedName>
</protein>
<name>A0A1H9TA83_9RHOB</name>
<evidence type="ECO:0000313" key="6">
    <source>
        <dbReference type="Proteomes" id="UP000198885"/>
    </source>
</evidence>
<dbReference type="RefSeq" id="WP_092691217.1">
    <property type="nucleotide sequence ID" value="NZ_FOGU01000004.1"/>
</dbReference>
<dbReference type="InterPro" id="IPR000923">
    <property type="entry name" value="BlueCu_1"/>
</dbReference>
<dbReference type="GO" id="GO:0009055">
    <property type="term" value="F:electron transfer activity"/>
    <property type="evidence" value="ECO:0007669"/>
    <property type="project" value="InterPro"/>
</dbReference>
<dbReference type="AlphaFoldDB" id="A0A1H9TA83"/>
<dbReference type="STRING" id="641238.SAMN04490244_10446"/>
<keyword evidence="2" id="KW-0186">Copper</keyword>
<evidence type="ECO:0000256" key="2">
    <source>
        <dbReference type="ARBA" id="ARBA00023008"/>
    </source>
</evidence>
<dbReference type="Gene3D" id="2.60.40.420">
    <property type="entry name" value="Cupredoxins - blue copper proteins"/>
    <property type="match status" value="1"/>
</dbReference>
<dbReference type="PANTHER" id="PTHR38439">
    <property type="entry name" value="AURACYANIN-B"/>
    <property type="match status" value="1"/>
</dbReference>
<dbReference type="SUPFAM" id="SSF49503">
    <property type="entry name" value="Cupredoxins"/>
    <property type="match status" value="1"/>
</dbReference>
<dbReference type="InterPro" id="IPR008972">
    <property type="entry name" value="Cupredoxin"/>
</dbReference>